<dbReference type="KEGG" id="app:CAP2UW1_1438"/>
<evidence type="ECO:0000259" key="3">
    <source>
        <dbReference type="PROSITE" id="PS51677"/>
    </source>
</evidence>
<dbReference type="OrthoDB" id="9814639at2"/>
<dbReference type="eggNOG" id="COG0726">
    <property type="taxonomic scope" value="Bacteria"/>
</dbReference>
<evidence type="ECO:0000313" key="4">
    <source>
        <dbReference type="EMBL" id="ACV34761.1"/>
    </source>
</evidence>
<organism evidence="4">
    <name type="scientific">Accumulibacter regalis</name>
    <dbReference type="NCBI Taxonomy" id="522306"/>
    <lineage>
        <taxon>Bacteria</taxon>
        <taxon>Pseudomonadati</taxon>
        <taxon>Pseudomonadota</taxon>
        <taxon>Betaproteobacteria</taxon>
        <taxon>Candidatus Accumulibacter</taxon>
    </lineage>
</organism>
<dbReference type="Pfam" id="PF01522">
    <property type="entry name" value="Polysacc_deac_1"/>
    <property type="match status" value="2"/>
</dbReference>
<dbReference type="PROSITE" id="PS51677">
    <property type="entry name" value="NODB"/>
    <property type="match status" value="1"/>
</dbReference>
<dbReference type="PANTHER" id="PTHR34216:SF3">
    <property type="entry name" value="POLY-BETA-1,6-N-ACETYL-D-GLUCOSAMINE N-DEACETYLASE"/>
    <property type="match status" value="1"/>
</dbReference>
<comment type="subcellular location">
    <subcellularLocation>
        <location evidence="1">Secreted</location>
    </subcellularLocation>
</comment>
<dbReference type="InterPro" id="IPR051398">
    <property type="entry name" value="Polysacch_Deacetylase"/>
</dbReference>
<evidence type="ECO:0000256" key="1">
    <source>
        <dbReference type="ARBA" id="ARBA00004613"/>
    </source>
</evidence>
<keyword evidence="2" id="KW-0732">Signal</keyword>
<dbReference type="InterPro" id="IPR011330">
    <property type="entry name" value="Glyco_hydro/deAcase_b/a-brl"/>
</dbReference>
<protein>
    <submittedName>
        <fullName evidence="4">Polysaccharide deacetylase</fullName>
    </submittedName>
</protein>
<dbReference type="Gene3D" id="3.20.20.370">
    <property type="entry name" value="Glycoside hydrolase/deacetylase"/>
    <property type="match status" value="1"/>
</dbReference>
<dbReference type="GO" id="GO:0005576">
    <property type="term" value="C:extracellular region"/>
    <property type="evidence" value="ECO:0007669"/>
    <property type="project" value="UniProtKB-SubCell"/>
</dbReference>
<dbReference type="AlphaFoldDB" id="C7RT18"/>
<dbReference type="EMBL" id="CP001715">
    <property type="protein sequence ID" value="ACV34761.1"/>
    <property type="molecule type" value="Genomic_DNA"/>
</dbReference>
<dbReference type="GO" id="GO:0005975">
    <property type="term" value="P:carbohydrate metabolic process"/>
    <property type="evidence" value="ECO:0007669"/>
    <property type="project" value="InterPro"/>
</dbReference>
<dbReference type="SUPFAM" id="SSF88713">
    <property type="entry name" value="Glycoside hydrolase/deacetylase"/>
    <property type="match status" value="1"/>
</dbReference>
<feature type="domain" description="NodB homology" evidence="3">
    <location>
        <begin position="80"/>
        <end position="338"/>
    </location>
</feature>
<reference evidence="4" key="1">
    <citation type="submission" date="2009-08" db="EMBL/GenBank/DDBJ databases">
        <authorList>
            <consortium name="US DOE Joint Genome Institute"/>
            <person name="Lucas S."/>
            <person name="Copeland A."/>
            <person name="Lapidus A."/>
            <person name="Glavina del Rio T."/>
            <person name="Dalin E."/>
            <person name="Tice H."/>
            <person name="Bruce D."/>
            <person name="Barry K."/>
            <person name="Pitluck S."/>
            <person name="Lowry S."/>
            <person name="Larimer F."/>
            <person name="Land M."/>
            <person name="Hauser L."/>
            <person name="Kyrpides N."/>
            <person name="Ivanova N."/>
            <person name="McMahon K.D."/>
            <person name="Hugenholtz P."/>
        </authorList>
    </citation>
    <scope>NUCLEOTIDE SEQUENCE</scope>
    <source>
        <strain evidence="4">UW-1</strain>
    </source>
</reference>
<gene>
    <name evidence="4" type="ordered locus">CAP2UW1_1438</name>
</gene>
<dbReference type="GO" id="GO:0016810">
    <property type="term" value="F:hydrolase activity, acting on carbon-nitrogen (but not peptide) bonds"/>
    <property type="evidence" value="ECO:0007669"/>
    <property type="project" value="InterPro"/>
</dbReference>
<dbReference type="CDD" id="cd10918">
    <property type="entry name" value="CE4_NodB_like_5s_6s"/>
    <property type="match status" value="1"/>
</dbReference>
<sequence length="338" mass="37243">MELLTATLAKATLGALDVITPRRLSILIYHRVHARPDSLFPHEPDTRSFDQRMRFVARSFNVLSLGEAVHHLAAGTLPPRALAITFDDGYADNAEVALPILRRHGLTATFFVATGFLDGGRMWNDSVIECLRTSTKPALDLEAFGLGRLPLPELSDRRAAIEQLLPRIKYLTLAQREEAVVQLQAITGVAALPADLMMRTDQIRALHSAGMEIGAHTVRHPILASLTLAEAEIEIVEGKRCLEAMVDAPVDVFAYPNGKPGQDYQAEHVKLVEKVGFRGAVTTSRGVAQTGDDLFQLPRYTPWGNALPVWSMRLLAHQRRRDFQLAPPCANGQRSKPA</sequence>
<dbReference type="InterPro" id="IPR002509">
    <property type="entry name" value="NODB_dom"/>
</dbReference>
<dbReference type="PANTHER" id="PTHR34216">
    <property type="match status" value="1"/>
</dbReference>
<accession>C7RT18</accession>
<proteinExistence type="predicted"/>
<dbReference type="HOGENOM" id="CLU_030024_1_2_4"/>
<evidence type="ECO:0000256" key="2">
    <source>
        <dbReference type="ARBA" id="ARBA00022729"/>
    </source>
</evidence>
<name>C7RT18_ACCRE</name>
<reference evidence="4" key="2">
    <citation type="submission" date="2009-09" db="EMBL/GenBank/DDBJ databases">
        <title>Complete sequence of chromosome of Candidatus Accumulibacter phosphatis clade IIA str. UW-1.</title>
        <authorList>
            <consortium name="US DOE Joint Genome Institute"/>
            <person name="Martin H.G."/>
            <person name="Ivanova N."/>
            <person name="Kunin V."/>
            <person name="Warnecke F."/>
            <person name="Barry K."/>
            <person name="He S."/>
            <person name="Salamov A."/>
            <person name="Szeto E."/>
            <person name="Dalin E."/>
            <person name="Pangilinan J.L."/>
            <person name="Lapidus A."/>
            <person name="Lowry S."/>
            <person name="Kyrpides N.C."/>
            <person name="McMahon K.D."/>
            <person name="Hugenholtz P."/>
        </authorList>
    </citation>
    <scope>NUCLEOTIDE SEQUENCE [LARGE SCALE GENOMIC DNA]</scope>
    <source>
        <strain evidence="4">UW-1</strain>
    </source>
</reference>
<dbReference type="STRING" id="522306.CAP2UW1_1438"/>